<proteinExistence type="predicted"/>
<evidence type="ECO:0000256" key="1">
    <source>
        <dbReference type="SAM" id="MobiDB-lite"/>
    </source>
</evidence>
<dbReference type="EMBL" id="NHYE01005281">
    <property type="protein sequence ID" value="PPQ75195.1"/>
    <property type="molecule type" value="Genomic_DNA"/>
</dbReference>
<accession>A0A409W9N0</accession>
<protein>
    <submittedName>
        <fullName evidence="3">Uncharacterized protein</fullName>
    </submittedName>
</protein>
<dbReference type="Proteomes" id="UP000284706">
    <property type="component" value="Unassembled WGS sequence"/>
</dbReference>
<dbReference type="InParanoid" id="A0A409W9N0"/>
<feature type="chain" id="PRO_5019101741" evidence="2">
    <location>
        <begin position="20"/>
        <end position="128"/>
    </location>
</feature>
<evidence type="ECO:0000256" key="2">
    <source>
        <dbReference type="SAM" id="SignalP"/>
    </source>
</evidence>
<organism evidence="3 4">
    <name type="scientific">Gymnopilus dilepis</name>
    <dbReference type="NCBI Taxonomy" id="231916"/>
    <lineage>
        <taxon>Eukaryota</taxon>
        <taxon>Fungi</taxon>
        <taxon>Dikarya</taxon>
        <taxon>Basidiomycota</taxon>
        <taxon>Agaricomycotina</taxon>
        <taxon>Agaricomycetes</taxon>
        <taxon>Agaricomycetidae</taxon>
        <taxon>Agaricales</taxon>
        <taxon>Agaricineae</taxon>
        <taxon>Hymenogastraceae</taxon>
        <taxon>Gymnopilus</taxon>
    </lineage>
</organism>
<gene>
    <name evidence="3" type="ORF">CVT26_008780</name>
</gene>
<sequence>MFKLSLALIAAALIHAAWSSPLPHNAQDVAARDNQSADLDSSSSAGKHRKDRQFLARCIDGESQDLAQAQEQTSDEVDASAFIGPYGLHGLHGSTGLVGPYEHTGLGGLADNLGSALTSVGAGLGALL</sequence>
<feature type="signal peptide" evidence="2">
    <location>
        <begin position="1"/>
        <end position="19"/>
    </location>
</feature>
<feature type="region of interest" description="Disordered" evidence="1">
    <location>
        <begin position="29"/>
        <end position="52"/>
    </location>
</feature>
<comment type="caution">
    <text evidence="3">The sequence shown here is derived from an EMBL/GenBank/DDBJ whole genome shotgun (WGS) entry which is preliminary data.</text>
</comment>
<name>A0A409W9N0_9AGAR</name>
<evidence type="ECO:0000313" key="4">
    <source>
        <dbReference type="Proteomes" id="UP000284706"/>
    </source>
</evidence>
<evidence type="ECO:0000313" key="3">
    <source>
        <dbReference type="EMBL" id="PPQ75195.1"/>
    </source>
</evidence>
<feature type="compositionally biased region" description="Polar residues" evidence="1">
    <location>
        <begin position="33"/>
        <end position="45"/>
    </location>
</feature>
<keyword evidence="4" id="KW-1185">Reference proteome</keyword>
<reference evidence="3 4" key="1">
    <citation type="journal article" date="2018" name="Evol. Lett.">
        <title>Horizontal gene cluster transfer increased hallucinogenic mushroom diversity.</title>
        <authorList>
            <person name="Reynolds H.T."/>
            <person name="Vijayakumar V."/>
            <person name="Gluck-Thaler E."/>
            <person name="Korotkin H.B."/>
            <person name="Matheny P.B."/>
            <person name="Slot J.C."/>
        </authorList>
    </citation>
    <scope>NUCLEOTIDE SEQUENCE [LARGE SCALE GENOMIC DNA]</scope>
    <source>
        <strain evidence="3 4">SRW20</strain>
    </source>
</reference>
<keyword evidence="2" id="KW-0732">Signal</keyword>
<dbReference type="AlphaFoldDB" id="A0A409W9N0"/>